<evidence type="ECO:0000313" key="1">
    <source>
        <dbReference type="EMBL" id="KAJ7394711.1"/>
    </source>
</evidence>
<protein>
    <submittedName>
        <fullName evidence="1">Uncharacterized protein</fullName>
    </submittedName>
</protein>
<keyword evidence="2" id="KW-1185">Reference proteome</keyword>
<evidence type="ECO:0000313" key="2">
    <source>
        <dbReference type="Proteomes" id="UP001163046"/>
    </source>
</evidence>
<gene>
    <name evidence="1" type="ORF">OS493_000537</name>
</gene>
<reference evidence="1" key="1">
    <citation type="submission" date="2023-01" db="EMBL/GenBank/DDBJ databases">
        <title>Genome assembly of the deep-sea coral Lophelia pertusa.</title>
        <authorList>
            <person name="Herrera S."/>
            <person name="Cordes E."/>
        </authorList>
    </citation>
    <scope>NUCLEOTIDE SEQUENCE</scope>
    <source>
        <strain evidence="1">USNM1676648</strain>
        <tissue evidence="1">Polyp</tissue>
    </source>
</reference>
<dbReference type="AlphaFoldDB" id="A0A9X0A779"/>
<comment type="caution">
    <text evidence="1">The sequence shown here is derived from an EMBL/GenBank/DDBJ whole genome shotgun (WGS) entry which is preliminary data.</text>
</comment>
<organism evidence="1 2">
    <name type="scientific">Desmophyllum pertusum</name>
    <dbReference type="NCBI Taxonomy" id="174260"/>
    <lineage>
        <taxon>Eukaryota</taxon>
        <taxon>Metazoa</taxon>
        <taxon>Cnidaria</taxon>
        <taxon>Anthozoa</taxon>
        <taxon>Hexacorallia</taxon>
        <taxon>Scleractinia</taxon>
        <taxon>Caryophylliina</taxon>
        <taxon>Caryophylliidae</taxon>
        <taxon>Desmophyllum</taxon>
    </lineage>
</organism>
<proteinExistence type="predicted"/>
<dbReference type="EMBL" id="MU825396">
    <property type="protein sequence ID" value="KAJ7394711.1"/>
    <property type="molecule type" value="Genomic_DNA"/>
</dbReference>
<accession>A0A9X0A779</accession>
<dbReference type="Proteomes" id="UP001163046">
    <property type="component" value="Unassembled WGS sequence"/>
</dbReference>
<sequence>MSLHDLNFLITRLLICSHARNATKTHKDGNVMIKLLDDFHVVWRIREPDKCKLSRAVHMTSSLVDIPEGIPAIIRPTDMNHVHRPVIIPGSGKQCRGGIGVDEIKGIMRKALQLCRLPYLQTMTSQSLNVNPSRIRSSVQNLRVYHGRDIEDIRKLYNCTLFLVVSAGTCMNQ</sequence>
<name>A0A9X0A779_9CNID</name>